<dbReference type="CDD" id="cd01852">
    <property type="entry name" value="AIG1"/>
    <property type="match status" value="1"/>
</dbReference>
<proteinExistence type="inferred from homology"/>
<dbReference type="PANTHER" id="PTHR10903">
    <property type="entry name" value="GTPASE, IMAP FAMILY MEMBER-RELATED"/>
    <property type="match status" value="1"/>
</dbReference>
<dbReference type="Ensembl" id="ENSSGRT00000000520.1">
    <property type="protein sequence ID" value="ENSSGRP00000000459.1"/>
    <property type="gene ID" value="ENSSGRG00000000311.1"/>
</dbReference>
<feature type="region of interest" description="Disordered" evidence="4">
    <location>
        <begin position="258"/>
        <end position="277"/>
    </location>
</feature>
<dbReference type="GO" id="GO:0005525">
    <property type="term" value="F:GTP binding"/>
    <property type="evidence" value="ECO:0007669"/>
    <property type="project" value="UniProtKB-KW"/>
</dbReference>
<evidence type="ECO:0000313" key="6">
    <source>
        <dbReference type="Ensembl" id="ENSSGRP00000000459.1"/>
    </source>
</evidence>
<reference evidence="6" key="1">
    <citation type="submission" date="2025-08" db="UniProtKB">
        <authorList>
            <consortium name="Ensembl"/>
        </authorList>
    </citation>
    <scope>IDENTIFICATION</scope>
</reference>
<dbReference type="AlphaFoldDB" id="A0A672JS68"/>
<evidence type="ECO:0000256" key="1">
    <source>
        <dbReference type="ARBA" id="ARBA00008535"/>
    </source>
</evidence>
<feature type="domain" description="AIG1-type G" evidence="5">
    <location>
        <begin position="31"/>
        <end position="230"/>
    </location>
</feature>
<dbReference type="Pfam" id="PF04548">
    <property type="entry name" value="AIG1"/>
    <property type="match status" value="1"/>
</dbReference>
<evidence type="ECO:0000256" key="4">
    <source>
        <dbReference type="SAM" id="MobiDB-lite"/>
    </source>
</evidence>
<keyword evidence="3" id="KW-0342">GTP-binding</keyword>
<sequence length="290" mass="32645">SSFSACSGANYPPPSPAPPFATVRGTHLMPKVCLHLVMLGRTGAGKSSTGNTILGRQAFSLMKSYKSVTREIAKRATVSGRKVSVVDTPPFFETEMNPEQLMTEMARSVYLSSPGPHAFLIVFNVNMKITEQEQKIPQMIETMFGEGVLKYSIILFTHGDLLRGESMEQAIEKNNALRRLVDQCDGRYHVFNNKDQNNRKQAYDLEQKSNTMIEQNGGGHYRNQMYEDAHRFKQEERERTLRDEDRFLLVKGSRFQLPQNSNAPTKQLNTPRFLTSTPVGEQMGASAFAI</sequence>
<dbReference type="InterPro" id="IPR006703">
    <property type="entry name" value="G_AIG1"/>
</dbReference>
<dbReference type="PROSITE" id="PS51720">
    <property type="entry name" value="G_AIG1"/>
    <property type="match status" value="1"/>
</dbReference>
<dbReference type="PANTHER" id="PTHR10903:SF186">
    <property type="entry name" value="GTPASE IMAP FAMILY MEMBER 4-LIKE-RELATED"/>
    <property type="match status" value="1"/>
</dbReference>
<comment type="similarity">
    <text evidence="1">Belongs to the TRAFAC class TrmE-Era-EngA-EngB-Septin-like GTPase superfamily. AIG1/Toc34/Toc159-like paraseptin GTPase family. IAN subfamily.</text>
</comment>
<name>A0A672JS68_SINGR</name>
<protein>
    <recommendedName>
        <fullName evidence="5">AIG1-type G domain-containing protein</fullName>
    </recommendedName>
</protein>
<evidence type="ECO:0000259" key="5">
    <source>
        <dbReference type="PROSITE" id="PS51720"/>
    </source>
</evidence>
<dbReference type="Gene3D" id="3.40.50.300">
    <property type="entry name" value="P-loop containing nucleotide triphosphate hydrolases"/>
    <property type="match status" value="1"/>
</dbReference>
<dbReference type="Proteomes" id="UP000472262">
    <property type="component" value="Unassembled WGS sequence"/>
</dbReference>
<accession>A0A672JS68</accession>
<dbReference type="SUPFAM" id="SSF52540">
    <property type="entry name" value="P-loop containing nucleoside triphosphate hydrolases"/>
    <property type="match status" value="1"/>
</dbReference>
<keyword evidence="2" id="KW-0547">Nucleotide-binding</keyword>
<keyword evidence="7" id="KW-1185">Reference proteome</keyword>
<reference evidence="6" key="2">
    <citation type="submission" date="2025-09" db="UniProtKB">
        <authorList>
            <consortium name="Ensembl"/>
        </authorList>
    </citation>
    <scope>IDENTIFICATION</scope>
</reference>
<dbReference type="InterPro" id="IPR045058">
    <property type="entry name" value="GIMA/IAN/Toc"/>
</dbReference>
<dbReference type="FunFam" id="3.40.50.300:FF:000366">
    <property type="entry name" value="GTPase, IMAP family member 2"/>
    <property type="match status" value="1"/>
</dbReference>
<dbReference type="InterPro" id="IPR027417">
    <property type="entry name" value="P-loop_NTPase"/>
</dbReference>
<organism evidence="6 7">
    <name type="scientific">Sinocyclocheilus grahami</name>
    <name type="common">Dianchi golden-line fish</name>
    <name type="synonym">Barbus grahami</name>
    <dbReference type="NCBI Taxonomy" id="75366"/>
    <lineage>
        <taxon>Eukaryota</taxon>
        <taxon>Metazoa</taxon>
        <taxon>Chordata</taxon>
        <taxon>Craniata</taxon>
        <taxon>Vertebrata</taxon>
        <taxon>Euteleostomi</taxon>
        <taxon>Actinopterygii</taxon>
        <taxon>Neopterygii</taxon>
        <taxon>Teleostei</taxon>
        <taxon>Ostariophysi</taxon>
        <taxon>Cypriniformes</taxon>
        <taxon>Cyprinidae</taxon>
        <taxon>Cyprininae</taxon>
        <taxon>Sinocyclocheilus</taxon>
    </lineage>
</organism>
<dbReference type="OMA" id="ERMANQI"/>
<evidence type="ECO:0000313" key="7">
    <source>
        <dbReference type="Proteomes" id="UP000472262"/>
    </source>
</evidence>
<evidence type="ECO:0000256" key="3">
    <source>
        <dbReference type="ARBA" id="ARBA00023134"/>
    </source>
</evidence>
<evidence type="ECO:0000256" key="2">
    <source>
        <dbReference type="ARBA" id="ARBA00022741"/>
    </source>
</evidence>